<evidence type="ECO:0000259" key="9">
    <source>
        <dbReference type="Pfam" id="PF12821"/>
    </source>
</evidence>
<keyword evidence="2 7" id="KW-0812">Transmembrane</keyword>
<evidence type="ECO:0000313" key="10">
    <source>
        <dbReference type="EMBL" id="ROZ61697.1"/>
    </source>
</evidence>
<evidence type="ECO:0000313" key="11">
    <source>
        <dbReference type="Proteomes" id="UP000270616"/>
    </source>
</evidence>
<dbReference type="GO" id="GO:0022857">
    <property type="term" value="F:transmembrane transporter activity"/>
    <property type="evidence" value="ECO:0007669"/>
    <property type="project" value="InterPro"/>
</dbReference>
<keyword evidence="3 7" id="KW-1133">Transmembrane helix</keyword>
<evidence type="ECO:0000259" key="8">
    <source>
        <dbReference type="Pfam" id="PF06738"/>
    </source>
</evidence>
<comment type="similarity">
    <text evidence="5">Belongs to the ThrE exporter (TC 2.A.79) family.</text>
</comment>
<evidence type="ECO:0000256" key="5">
    <source>
        <dbReference type="ARBA" id="ARBA00034125"/>
    </source>
</evidence>
<feature type="transmembrane region" description="Helical" evidence="7">
    <location>
        <begin position="500"/>
        <end position="518"/>
    </location>
</feature>
<comment type="caution">
    <text evidence="10">The sequence shown here is derived from an EMBL/GenBank/DDBJ whole genome shotgun (WGS) entry which is preliminary data.</text>
</comment>
<evidence type="ECO:0000256" key="2">
    <source>
        <dbReference type="ARBA" id="ARBA00022692"/>
    </source>
</evidence>
<dbReference type="EMBL" id="RKMF01000019">
    <property type="protein sequence ID" value="ROZ61697.1"/>
    <property type="molecule type" value="Genomic_DNA"/>
</dbReference>
<accession>A0A3N3ZU61</accession>
<evidence type="ECO:0000256" key="3">
    <source>
        <dbReference type="ARBA" id="ARBA00022989"/>
    </source>
</evidence>
<keyword evidence="4 7" id="KW-0472">Membrane</keyword>
<comment type="subcellular location">
    <subcellularLocation>
        <location evidence="1">Membrane</location>
        <topology evidence="1">Multi-pass membrane protein</topology>
    </subcellularLocation>
</comment>
<feature type="transmembrane region" description="Helical" evidence="7">
    <location>
        <begin position="397"/>
        <end position="417"/>
    </location>
</feature>
<evidence type="ECO:0000256" key="1">
    <source>
        <dbReference type="ARBA" id="ARBA00004141"/>
    </source>
</evidence>
<dbReference type="InterPro" id="IPR024528">
    <property type="entry name" value="ThrE_2"/>
</dbReference>
<evidence type="ECO:0000256" key="4">
    <source>
        <dbReference type="ARBA" id="ARBA00023136"/>
    </source>
</evidence>
<proteinExistence type="inferred from homology"/>
<dbReference type="Proteomes" id="UP000270616">
    <property type="component" value="Unassembled WGS sequence"/>
</dbReference>
<dbReference type="Pfam" id="PF12821">
    <property type="entry name" value="ThrE_2"/>
    <property type="match status" value="1"/>
</dbReference>
<feature type="region of interest" description="Disordered" evidence="6">
    <location>
        <begin position="110"/>
        <end position="134"/>
    </location>
</feature>
<dbReference type="OrthoDB" id="9763957at2"/>
<dbReference type="PANTHER" id="PTHR31082:SF4">
    <property type="entry name" value="PHEROMONE-REGULATED MEMBRANE PROTEIN 10"/>
    <property type="match status" value="1"/>
</dbReference>
<feature type="transmembrane region" description="Helical" evidence="7">
    <location>
        <begin position="551"/>
        <end position="569"/>
    </location>
</feature>
<dbReference type="InterPro" id="IPR051361">
    <property type="entry name" value="ThrE/Ser_Exporter"/>
</dbReference>
<dbReference type="PANTHER" id="PTHR31082">
    <property type="entry name" value="PHEROMONE-REGULATED MEMBRANE PROTEIN 10"/>
    <property type="match status" value="1"/>
</dbReference>
<feature type="domain" description="Threonine/serine exporter-like N-terminal" evidence="8">
    <location>
        <begin position="224"/>
        <end position="479"/>
    </location>
</feature>
<dbReference type="GO" id="GO:0016020">
    <property type="term" value="C:membrane"/>
    <property type="evidence" value="ECO:0007669"/>
    <property type="project" value="UniProtKB-SubCell"/>
</dbReference>
<dbReference type="RefSeq" id="WP_123826605.1">
    <property type="nucleotide sequence ID" value="NZ_RKMF01000019.1"/>
</dbReference>
<feature type="transmembrane region" description="Helical" evidence="7">
    <location>
        <begin position="525"/>
        <end position="545"/>
    </location>
</feature>
<dbReference type="AlphaFoldDB" id="A0A3N3ZU61"/>
<sequence length="652" mass="68749">MGPAVGTQPVGETPAGLVALAHSLDGSRHYPVSGWADPESEWSQPFGPDAELHLVDRSPGGTVTRTVSTEAQAERARARAEGARTEALTAVPRPIPVLTPEEIERDRLRRESPAQTLPVTTSGRRRSATTTAQVTRPDTTGIDVAPVAAGPSTTVLPAAYPSSDSTSATATQPRSKRVLRSLMKRDTGMTAPMGLVDRLAASPFAHLRRHADSGEKEARRTLNFALRLAETMFHYGADALEVENAIVAVCATYGVENLEVDITNQAVTINYVPDVGHTGTRTREDVFNDNNTTSHTVMRVVRSWTDNYAALAATHQLVTEIIEGEMPRGEASARLETINSSPKTFPNWVVTAAMIAAAATITLGIGGGLVGAGISGVSGLIVARIGIWMGRRRYPEFFSMIASGFVVTVLAMAFTWADVDISPPRVIAAGLIMLMPTTRFMSTMHDAISGFPVTAAGRVVSTGMAFAGIVAGIYAGIVLAGLGGIMAVDPAQGQFEPPGVVMNIVFMELAAVFIAITLQASPCFLLPVLVASLGGLVAYHGAGYVGLDVRLQAVFGAVTVGCIAALAAGRLRIPSLVIAIPAMTFLLPGLSIFRGMYTVVIEGQTTGDGVVALVTAMTTIVTMAAGLVLGQYLMRPFTKQQHGVGLDRNRRR</sequence>
<feature type="transmembrane region" description="Helical" evidence="7">
    <location>
        <begin position="348"/>
        <end position="377"/>
    </location>
</feature>
<feature type="domain" description="Threonine/Serine exporter ThrE" evidence="9">
    <location>
        <begin position="504"/>
        <end position="630"/>
    </location>
</feature>
<reference evidence="10 11" key="1">
    <citation type="submission" date="2018-10" db="EMBL/GenBank/DDBJ databases">
        <title>Kocuria sp. M5W7-7, whole genome shotgun sequence.</title>
        <authorList>
            <person name="Tuo L."/>
        </authorList>
    </citation>
    <scope>NUCLEOTIDE SEQUENCE [LARGE SCALE GENOMIC DNA]</scope>
    <source>
        <strain evidence="10 11">M5W7-7</strain>
    </source>
</reference>
<feature type="transmembrane region" description="Helical" evidence="7">
    <location>
        <begin position="423"/>
        <end position="442"/>
    </location>
</feature>
<keyword evidence="11" id="KW-1185">Reference proteome</keyword>
<name>A0A3N3ZU61_9MICC</name>
<dbReference type="Pfam" id="PF06738">
    <property type="entry name" value="ThrE"/>
    <property type="match status" value="1"/>
</dbReference>
<feature type="transmembrane region" description="Helical" evidence="7">
    <location>
        <begin position="609"/>
        <end position="630"/>
    </location>
</feature>
<gene>
    <name evidence="10" type="ORF">EDL96_12715</name>
</gene>
<evidence type="ECO:0000256" key="6">
    <source>
        <dbReference type="SAM" id="MobiDB-lite"/>
    </source>
</evidence>
<protein>
    <submittedName>
        <fullName evidence="10">Threonine/serine exporter family protein</fullName>
    </submittedName>
</protein>
<organism evidence="10 11">
    <name type="scientific">Kocuria soli</name>
    <dbReference type="NCBI Taxonomy" id="2485125"/>
    <lineage>
        <taxon>Bacteria</taxon>
        <taxon>Bacillati</taxon>
        <taxon>Actinomycetota</taxon>
        <taxon>Actinomycetes</taxon>
        <taxon>Micrococcales</taxon>
        <taxon>Micrococcaceae</taxon>
        <taxon>Kocuria</taxon>
    </lineage>
</organism>
<feature type="transmembrane region" description="Helical" evidence="7">
    <location>
        <begin position="576"/>
        <end position="597"/>
    </location>
</feature>
<evidence type="ECO:0000256" key="7">
    <source>
        <dbReference type="SAM" id="Phobius"/>
    </source>
</evidence>
<feature type="transmembrane region" description="Helical" evidence="7">
    <location>
        <begin position="463"/>
        <end position="488"/>
    </location>
</feature>
<dbReference type="InterPro" id="IPR010619">
    <property type="entry name" value="ThrE-like_N"/>
</dbReference>